<evidence type="ECO:0000313" key="3">
    <source>
        <dbReference type="Proteomes" id="UP001524502"/>
    </source>
</evidence>
<keyword evidence="3" id="KW-1185">Reference proteome</keyword>
<dbReference type="Pfam" id="PF07561">
    <property type="entry name" value="DUF1540"/>
    <property type="match status" value="1"/>
</dbReference>
<feature type="domain" description="DUF1540" evidence="1">
    <location>
        <begin position="8"/>
        <end position="50"/>
    </location>
</feature>
<sequence length="53" mass="5834">MSHINESIKCTVEQCTHHAGAQNFCSLDCITVGTHETCPTVEQCTDCLSFQCK</sequence>
<gene>
    <name evidence="2" type="ORF">NE619_15200</name>
</gene>
<accession>A0ABT1RSA2</accession>
<proteinExistence type="predicted"/>
<dbReference type="Proteomes" id="UP001524502">
    <property type="component" value="Unassembled WGS sequence"/>
</dbReference>
<organism evidence="2 3">
    <name type="scientific">Anaerovorax odorimutans</name>
    <dbReference type="NCBI Taxonomy" id="109327"/>
    <lineage>
        <taxon>Bacteria</taxon>
        <taxon>Bacillati</taxon>
        <taxon>Bacillota</taxon>
        <taxon>Clostridia</taxon>
        <taxon>Peptostreptococcales</taxon>
        <taxon>Anaerovoracaceae</taxon>
        <taxon>Anaerovorax</taxon>
    </lineage>
</organism>
<protein>
    <submittedName>
        <fullName evidence="2">DUF1540 domain-containing protein</fullName>
    </submittedName>
</protein>
<dbReference type="RefSeq" id="WP_256133274.1">
    <property type="nucleotide sequence ID" value="NZ_JANFXK010000020.1"/>
</dbReference>
<evidence type="ECO:0000313" key="2">
    <source>
        <dbReference type="EMBL" id="MCQ4638083.1"/>
    </source>
</evidence>
<comment type="caution">
    <text evidence="2">The sequence shown here is derived from an EMBL/GenBank/DDBJ whole genome shotgun (WGS) entry which is preliminary data.</text>
</comment>
<name>A0ABT1RSA2_9FIRM</name>
<evidence type="ECO:0000259" key="1">
    <source>
        <dbReference type="Pfam" id="PF07561"/>
    </source>
</evidence>
<dbReference type="EMBL" id="JANFXK010000020">
    <property type="protein sequence ID" value="MCQ4638083.1"/>
    <property type="molecule type" value="Genomic_DNA"/>
</dbReference>
<reference evidence="2 3" key="1">
    <citation type="submission" date="2022-06" db="EMBL/GenBank/DDBJ databases">
        <title>Isolation of gut microbiota from human fecal samples.</title>
        <authorList>
            <person name="Pamer E.G."/>
            <person name="Barat B."/>
            <person name="Waligurski E."/>
            <person name="Medina S."/>
            <person name="Paddock L."/>
            <person name="Mostad J."/>
        </authorList>
    </citation>
    <scope>NUCLEOTIDE SEQUENCE [LARGE SCALE GENOMIC DNA]</scope>
    <source>
        <strain evidence="2 3">SL.3.17</strain>
    </source>
</reference>
<dbReference type="InterPro" id="IPR011437">
    <property type="entry name" value="DUF1540"/>
</dbReference>